<evidence type="ECO:0000313" key="2">
    <source>
        <dbReference type="Proteomes" id="UP000178367"/>
    </source>
</evidence>
<name>A0A1F5SL59_9BACT</name>
<sequence>MTTWEDMERANQAAQELDDLLCEKGVIMGDGTSLRKDGNTWMIEVSISKETDKLILPFLPQEYNGYRLTYKYGTRGKFA</sequence>
<reference evidence="1 2" key="1">
    <citation type="journal article" date="2016" name="Nat. Commun.">
        <title>Thousands of microbial genomes shed light on interconnected biogeochemical processes in an aquifer system.</title>
        <authorList>
            <person name="Anantharaman K."/>
            <person name="Brown C.T."/>
            <person name="Hug L.A."/>
            <person name="Sharon I."/>
            <person name="Castelle C.J."/>
            <person name="Probst A.J."/>
            <person name="Thomas B.C."/>
            <person name="Singh A."/>
            <person name="Wilkins M.J."/>
            <person name="Karaoz U."/>
            <person name="Brodie E.L."/>
            <person name="Williams K.H."/>
            <person name="Hubbard S.S."/>
            <person name="Banfield J.F."/>
        </authorList>
    </citation>
    <scope>NUCLEOTIDE SEQUENCE [LARGE SCALE GENOMIC DNA]</scope>
</reference>
<comment type="caution">
    <text evidence="1">The sequence shown here is derived from an EMBL/GenBank/DDBJ whole genome shotgun (WGS) entry which is preliminary data.</text>
</comment>
<dbReference type="Proteomes" id="UP000178367">
    <property type="component" value="Unassembled WGS sequence"/>
</dbReference>
<evidence type="ECO:0000313" key="1">
    <source>
        <dbReference type="EMBL" id="OGF27437.1"/>
    </source>
</evidence>
<organism evidence="1 2">
    <name type="scientific">Candidatus Falkowbacteria bacterium RIFOXYA2_FULL_47_19</name>
    <dbReference type="NCBI Taxonomy" id="1797994"/>
    <lineage>
        <taxon>Bacteria</taxon>
        <taxon>Candidatus Falkowiibacteriota</taxon>
    </lineage>
</organism>
<dbReference type="AlphaFoldDB" id="A0A1F5SL59"/>
<proteinExistence type="predicted"/>
<dbReference type="EMBL" id="MFGB01000008">
    <property type="protein sequence ID" value="OGF27437.1"/>
    <property type="molecule type" value="Genomic_DNA"/>
</dbReference>
<protein>
    <submittedName>
        <fullName evidence="1">Uncharacterized protein</fullName>
    </submittedName>
</protein>
<accession>A0A1F5SL59</accession>
<gene>
    <name evidence="1" type="ORF">A2227_02345</name>
</gene>